<keyword evidence="2" id="KW-0812">Transmembrane</keyword>
<keyword evidence="2" id="KW-0472">Membrane</keyword>
<evidence type="ECO:0000313" key="3">
    <source>
        <dbReference type="EMBL" id="RRT33049.1"/>
    </source>
</evidence>
<evidence type="ECO:0000256" key="2">
    <source>
        <dbReference type="SAM" id="Phobius"/>
    </source>
</evidence>
<dbReference type="Proteomes" id="UP000287651">
    <property type="component" value="Unassembled WGS sequence"/>
</dbReference>
<keyword evidence="2" id="KW-1133">Transmembrane helix</keyword>
<feature type="transmembrane region" description="Helical" evidence="2">
    <location>
        <begin position="27"/>
        <end position="50"/>
    </location>
</feature>
<dbReference type="InterPro" id="IPR022251">
    <property type="entry name" value="DUF3774_wound-induced"/>
</dbReference>
<gene>
    <name evidence="3" type="ORF">B296_00038426</name>
</gene>
<protein>
    <submittedName>
        <fullName evidence="3">Uncharacterized protein</fullName>
    </submittedName>
</protein>
<evidence type="ECO:0000256" key="1">
    <source>
        <dbReference type="SAM" id="MobiDB-lite"/>
    </source>
</evidence>
<proteinExistence type="predicted"/>
<accession>A0A426X0Q3</accession>
<reference evidence="3 4" key="1">
    <citation type="journal article" date="2014" name="Agronomy (Basel)">
        <title>A Draft Genome Sequence for Ensete ventricosum, the Drought-Tolerant Tree Against Hunger.</title>
        <authorList>
            <person name="Harrison J."/>
            <person name="Moore K.A."/>
            <person name="Paszkiewicz K."/>
            <person name="Jones T."/>
            <person name="Grant M."/>
            <person name="Ambacheew D."/>
            <person name="Muzemil S."/>
            <person name="Studholme D.J."/>
        </authorList>
    </citation>
    <scope>NUCLEOTIDE SEQUENCE [LARGE SCALE GENOMIC DNA]</scope>
</reference>
<dbReference type="Pfam" id="PF12609">
    <property type="entry name" value="DUF3774"/>
    <property type="match status" value="1"/>
</dbReference>
<feature type="region of interest" description="Disordered" evidence="1">
    <location>
        <begin position="178"/>
        <end position="207"/>
    </location>
</feature>
<dbReference type="EMBL" id="AMZH03030045">
    <property type="protein sequence ID" value="RRT33049.1"/>
    <property type="molecule type" value="Genomic_DNA"/>
</dbReference>
<feature type="compositionally biased region" description="Polar residues" evidence="1">
    <location>
        <begin position="180"/>
        <end position="194"/>
    </location>
</feature>
<name>A0A426X0Q3_ENSVE</name>
<feature type="compositionally biased region" description="Basic and acidic residues" evidence="1">
    <location>
        <begin position="195"/>
        <end position="207"/>
    </location>
</feature>
<comment type="caution">
    <text evidence="3">The sequence shown here is derived from an EMBL/GenBank/DDBJ whole genome shotgun (WGS) entry which is preliminary data.</text>
</comment>
<dbReference type="AlphaFoldDB" id="A0A426X0Q3"/>
<sequence length="207" mass="22300">MTATKAPVSGNQWSTVHARWFHPTLKPPASCCIYAALSLFVCIHLLVSIVKDEARQHGMRGRHFRGCTRSERPSGQTLLVDHQEEPVGDWVVGSQSDPEERKGMRYLNSVWMAASVAVAQGHADLGIKSSGHLGTVPTAAAAAGLGVVRGLGGAGNEERRKQAEDSFRKATYLSCWGPSQRKNTSPSLSGSTYDRGTDARGTESVRL</sequence>
<organism evidence="3 4">
    <name type="scientific">Ensete ventricosum</name>
    <name type="common">Abyssinian banana</name>
    <name type="synonym">Musa ensete</name>
    <dbReference type="NCBI Taxonomy" id="4639"/>
    <lineage>
        <taxon>Eukaryota</taxon>
        <taxon>Viridiplantae</taxon>
        <taxon>Streptophyta</taxon>
        <taxon>Embryophyta</taxon>
        <taxon>Tracheophyta</taxon>
        <taxon>Spermatophyta</taxon>
        <taxon>Magnoliopsida</taxon>
        <taxon>Liliopsida</taxon>
        <taxon>Zingiberales</taxon>
        <taxon>Musaceae</taxon>
        <taxon>Ensete</taxon>
    </lineage>
</organism>
<evidence type="ECO:0000313" key="4">
    <source>
        <dbReference type="Proteomes" id="UP000287651"/>
    </source>
</evidence>